<organism evidence="1 2">
    <name type="scientific">Vibrio cholerae</name>
    <dbReference type="NCBI Taxonomy" id="666"/>
    <lineage>
        <taxon>Bacteria</taxon>
        <taxon>Pseudomonadati</taxon>
        <taxon>Pseudomonadota</taxon>
        <taxon>Gammaproteobacteria</taxon>
        <taxon>Vibrionales</taxon>
        <taxon>Vibrionaceae</taxon>
        <taxon>Vibrio</taxon>
    </lineage>
</organism>
<evidence type="ECO:0000313" key="1">
    <source>
        <dbReference type="EMBL" id="CSA53749.1"/>
    </source>
</evidence>
<dbReference type="Proteomes" id="UP000044806">
    <property type="component" value="Unassembled WGS sequence"/>
</dbReference>
<name>A0A655QCD1_VIBCL</name>
<protein>
    <submittedName>
        <fullName evidence="1">Uncharacterized protein</fullName>
    </submittedName>
</protein>
<accession>A0A655QCD1</accession>
<dbReference type="AlphaFoldDB" id="A0A655QCD1"/>
<dbReference type="EMBL" id="CWOW01000008">
    <property type="protein sequence ID" value="CSA53749.1"/>
    <property type="molecule type" value="Genomic_DNA"/>
</dbReference>
<reference evidence="1 2" key="1">
    <citation type="submission" date="2015-07" db="EMBL/GenBank/DDBJ databases">
        <authorList>
            <consortium name="Pathogen Informatics"/>
        </authorList>
    </citation>
    <scope>NUCLEOTIDE SEQUENCE [LARGE SCALE GENOMIC DNA]</scope>
    <source>
        <strain evidence="1 2">A51</strain>
    </source>
</reference>
<proteinExistence type="predicted"/>
<sequence length="80" mass="8525">MAPPPKPLSNAATVSFKLIPATKPPITALNVKATTTFTRIRASSSMTQTEMTTGFIFFLGMLCIPSPLEEARRVGMGLIG</sequence>
<gene>
    <name evidence="1" type="ORF">ERS013165_01817</name>
</gene>
<evidence type="ECO:0000313" key="2">
    <source>
        <dbReference type="Proteomes" id="UP000044806"/>
    </source>
</evidence>